<evidence type="ECO:0000256" key="8">
    <source>
        <dbReference type="ARBA" id="ARBA00022989"/>
    </source>
</evidence>
<dbReference type="EMBL" id="SHMQ01000019">
    <property type="protein sequence ID" value="RZV38399.1"/>
    <property type="molecule type" value="Genomic_DNA"/>
</dbReference>
<comment type="similarity">
    <text evidence="2">Belongs to the TonB family.</text>
</comment>
<keyword evidence="4" id="KW-1003">Cell membrane</keyword>
<keyword evidence="6 10" id="KW-0812">Transmembrane</keyword>
<evidence type="ECO:0000256" key="2">
    <source>
        <dbReference type="ARBA" id="ARBA00006555"/>
    </source>
</evidence>
<dbReference type="InterPro" id="IPR006260">
    <property type="entry name" value="TonB/TolA_C"/>
</dbReference>
<keyword evidence="5" id="KW-0997">Cell inner membrane</keyword>
<evidence type="ECO:0000256" key="4">
    <source>
        <dbReference type="ARBA" id="ARBA00022475"/>
    </source>
</evidence>
<evidence type="ECO:0000259" key="11">
    <source>
        <dbReference type="PROSITE" id="PS52015"/>
    </source>
</evidence>
<keyword evidence="3" id="KW-0813">Transport</keyword>
<name>A0A520XB42_9DELT</name>
<dbReference type="PROSITE" id="PS52015">
    <property type="entry name" value="TONB_CTD"/>
    <property type="match status" value="1"/>
</dbReference>
<feature type="transmembrane region" description="Helical" evidence="10">
    <location>
        <begin position="12"/>
        <end position="30"/>
    </location>
</feature>
<dbReference type="PANTHER" id="PTHR33446:SF2">
    <property type="entry name" value="PROTEIN TONB"/>
    <property type="match status" value="1"/>
</dbReference>
<dbReference type="Proteomes" id="UP000322454">
    <property type="component" value="Unassembled WGS sequence"/>
</dbReference>
<dbReference type="InterPro" id="IPR037682">
    <property type="entry name" value="TonB_C"/>
</dbReference>
<dbReference type="Pfam" id="PF03544">
    <property type="entry name" value="TonB_C"/>
    <property type="match status" value="1"/>
</dbReference>
<dbReference type="GO" id="GO:0031992">
    <property type="term" value="F:energy transducer activity"/>
    <property type="evidence" value="ECO:0007669"/>
    <property type="project" value="TreeGrafter"/>
</dbReference>
<comment type="caution">
    <text evidence="12">The sequence shown here is derived from an EMBL/GenBank/DDBJ whole genome shotgun (WGS) entry which is preliminary data.</text>
</comment>
<dbReference type="NCBIfam" id="TIGR01352">
    <property type="entry name" value="tonB_Cterm"/>
    <property type="match status" value="1"/>
</dbReference>
<dbReference type="SUPFAM" id="SSF74653">
    <property type="entry name" value="TolA/TonB C-terminal domain"/>
    <property type="match status" value="1"/>
</dbReference>
<proteinExistence type="inferred from homology"/>
<dbReference type="Gene3D" id="3.30.1150.10">
    <property type="match status" value="1"/>
</dbReference>
<dbReference type="GO" id="GO:0015031">
    <property type="term" value="P:protein transport"/>
    <property type="evidence" value="ECO:0007669"/>
    <property type="project" value="UniProtKB-KW"/>
</dbReference>
<evidence type="ECO:0000256" key="7">
    <source>
        <dbReference type="ARBA" id="ARBA00022927"/>
    </source>
</evidence>
<dbReference type="GO" id="GO:0055085">
    <property type="term" value="P:transmembrane transport"/>
    <property type="evidence" value="ECO:0007669"/>
    <property type="project" value="InterPro"/>
</dbReference>
<evidence type="ECO:0000256" key="6">
    <source>
        <dbReference type="ARBA" id="ARBA00022692"/>
    </source>
</evidence>
<keyword evidence="8 10" id="KW-1133">Transmembrane helix</keyword>
<dbReference type="AlphaFoldDB" id="A0A520XB42"/>
<organism evidence="12 13">
    <name type="scientific">Candidatus Acidulodesulfobacterium acidiphilum</name>
    <dbReference type="NCBI Taxonomy" id="2597224"/>
    <lineage>
        <taxon>Bacteria</taxon>
        <taxon>Deltaproteobacteria</taxon>
        <taxon>Candidatus Acidulodesulfobacterales</taxon>
        <taxon>Candidatus Acidulodesulfobacterium</taxon>
    </lineage>
</organism>
<keyword evidence="9 10" id="KW-0472">Membrane</keyword>
<keyword evidence="7" id="KW-0653">Protein transport</keyword>
<reference evidence="12 13" key="1">
    <citation type="submission" date="2019-01" db="EMBL/GenBank/DDBJ databases">
        <title>Insights into ecological role of a new deltaproteobacterial order Candidatus Sinidesulfobacterales (Sva0485) by metagenomics and metatranscriptomics.</title>
        <authorList>
            <person name="Tan S."/>
            <person name="Liu J."/>
            <person name="Fang Y."/>
            <person name="Hedlund B."/>
            <person name="Lian Z.-H."/>
            <person name="Huang L.-Y."/>
            <person name="Li J.-T."/>
            <person name="Huang L.-N."/>
            <person name="Li W.-J."/>
            <person name="Jiang H.-C."/>
            <person name="Dong H.-L."/>
            <person name="Shu W.-S."/>
        </authorList>
    </citation>
    <scope>NUCLEOTIDE SEQUENCE [LARGE SCALE GENOMIC DNA]</scope>
    <source>
        <strain evidence="12">AP4</strain>
    </source>
</reference>
<dbReference type="InterPro" id="IPR051045">
    <property type="entry name" value="TonB-dependent_transducer"/>
</dbReference>
<comment type="subcellular location">
    <subcellularLocation>
        <location evidence="1">Cell inner membrane</location>
        <topology evidence="1">Single-pass membrane protein</topology>
        <orientation evidence="1">Periplasmic side</orientation>
    </subcellularLocation>
</comment>
<evidence type="ECO:0000256" key="5">
    <source>
        <dbReference type="ARBA" id="ARBA00022519"/>
    </source>
</evidence>
<evidence type="ECO:0000313" key="13">
    <source>
        <dbReference type="Proteomes" id="UP000322454"/>
    </source>
</evidence>
<dbReference type="PANTHER" id="PTHR33446">
    <property type="entry name" value="PROTEIN TONB-RELATED"/>
    <property type="match status" value="1"/>
</dbReference>
<evidence type="ECO:0000256" key="9">
    <source>
        <dbReference type="ARBA" id="ARBA00023136"/>
    </source>
</evidence>
<protein>
    <submittedName>
        <fullName evidence="12">Energy transducer TonB</fullName>
    </submittedName>
</protein>
<evidence type="ECO:0000256" key="3">
    <source>
        <dbReference type="ARBA" id="ARBA00022448"/>
    </source>
</evidence>
<evidence type="ECO:0000313" key="12">
    <source>
        <dbReference type="EMBL" id="RZV38399.1"/>
    </source>
</evidence>
<evidence type="ECO:0000256" key="10">
    <source>
        <dbReference type="SAM" id="Phobius"/>
    </source>
</evidence>
<feature type="domain" description="TonB C-terminal" evidence="11">
    <location>
        <begin position="190"/>
        <end position="286"/>
    </location>
</feature>
<evidence type="ECO:0000256" key="1">
    <source>
        <dbReference type="ARBA" id="ARBA00004383"/>
    </source>
</evidence>
<accession>A0A520XB42</accession>
<dbReference type="GO" id="GO:0098797">
    <property type="term" value="C:plasma membrane protein complex"/>
    <property type="evidence" value="ECO:0007669"/>
    <property type="project" value="TreeGrafter"/>
</dbReference>
<sequence length="286" mass="32680">MSNNNNKAMAYAVIISVIVHTALILFLLEYHKHPNKHKKISKYTKPILVEPYKFIKNFEKLKIKNPKYASIKPHYAKKNTRLNAPASYANSSSAPAPYTPPAFFNRNYANNYNRRVNAPRYRRVISNSHIISDNNSVRPRHRRRLSNLFPMGKFFNQTAPKAAGQGIKNPSHGIKTATVNLNTTTIKYASYLLGVKNKIENVWEYPYRARREGLSGVLVIEFSINSNGSLHGATILRSSGKKILDKAAVQAIYNAARYNPFPRQWTIKRLNIVGTFIYRLSGFYVY</sequence>
<gene>
    <name evidence="12" type="ORF">EVJ48_07055</name>
</gene>